<organism evidence="1 2">
    <name type="scientific">Rhabditophanes sp. KR3021</name>
    <dbReference type="NCBI Taxonomy" id="114890"/>
    <lineage>
        <taxon>Eukaryota</taxon>
        <taxon>Metazoa</taxon>
        <taxon>Ecdysozoa</taxon>
        <taxon>Nematoda</taxon>
        <taxon>Chromadorea</taxon>
        <taxon>Rhabditida</taxon>
        <taxon>Tylenchina</taxon>
        <taxon>Panagrolaimomorpha</taxon>
        <taxon>Strongyloidoidea</taxon>
        <taxon>Alloionematidae</taxon>
        <taxon>Rhabditophanes</taxon>
    </lineage>
</organism>
<sequence length="339" mass="37331">MKVIIDTDAVVDDCRAISLAVQAPEAEVLAITTVTGCIHVDKAVANVSRTLRANGNQAQIPIYKGASETLIVGEFLPNDETTFFGHDGIGDKPHVFPPSLESDKDNYVKGVPAALALTQLVRKFPGEITIIALGPLTNLALAIKLDPDFKKNVKKIVAMGGNVYGIGNIDPDQTGEYNFASDPESAHIVLHDMACPVTVVPWECFYFESIKGSHDVDFHAHLNVGTPLSDYFAALTSLGREMLGQMKRQYAFCDEIAVASALYPDKIITEAKNLRGIVELHGRHTRGQIAVDWYSNLWSEVPGEAVDSRHIGKNRYIQFVMKYNTTELVKIFEEMVRKE</sequence>
<evidence type="ECO:0000313" key="2">
    <source>
        <dbReference type="WBParaSite" id="RSKR_0000863200.1"/>
    </source>
</evidence>
<dbReference type="WBParaSite" id="RSKR_0000863200.1">
    <property type="protein sequence ID" value="RSKR_0000863200.1"/>
    <property type="gene ID" value="RSKR_0000863200"/>
</dbReference>
<accession>A0AC35U8H0</accession>
<protein>
    <submittedName>
        <fullName evidence="2">IU_nuc_hydro domain-containing protein</fullName>
    </submittedName>
</protein>
<evidence type="ECO:0000313" key="1">
    <source>
        <dbReference type="Proteomes" id="UP000095286"/>
    </source>
</evidence>
<reference evidence="2" key="1">
    <citation type="submission" date="2016-11" db="UniProtKB">
        <authorList>
            <consortium name="WormBaseParasite"/>
        </authorList>
    </citation>
    <scope>IDENTIFICATION</scope>
    <source>
        <strain evidence="2">KR3021</strain>
    </source>
</reference>
<name>A0AC35U8H0_9BILA</name>
<proteinExistence type="predicted"/>
<dbReference type="Proteomes" id="UP000095286">
    <property type="component" value="Unplaced"/>
</dbReference>